<dbReference type="GO" id="GO:0000278">
    <property type="term" value="P:mitotic cell cycle"/>
    <property type="evidence" value="ECO:0007669"/>
    <property type="project" value="TreeGrafter"/>
</dbReference>
<dbReference type="GO" id="GO:0007020">
    <property type="term" value="P:microtubule nucleation"/>
    <property type="evidence" value="ECO:0007669"/>
    <property type="project" value="InterPro"/>
</dbReference>
<evidence type="ECO:0000256" key="1">
    <source>
        <dbReference type="ARBA" id="ARBA00004267"/>
    </source>
</evidence>
<dbReference type="Pfam" id="PF04130">
    <property type="entry name" value="GCP_C_terminal"/>
    <property type="match status" value="1"/>
</dbReference>
<dbReference type="GO" id="GO:0051011">
    <property type="term" value="F:microtubule minus-end binding"/>
    <property type="evidence" value="ECO:0007669"/>
    <property type="project" value="TreeGrafter"/>
</dbReference>
<dbReference type="GO" id="GO:0043015">
    <property type="term" value="F:gamma-tubulin binding"/>
    <property type="evidence" value="ECO:0007669"/>
    <property type="project" value="InterPro"/>
</dbReference>
<keyword evidence="5 6" id="KW-0206">Cytoskeleton</keyword>
<accession>A0A4Z0YJV3</accession>
<dbReference type="AlphaFoldDB" id="A0A4Z0YJV3"/>
<dbReference type="InterPro" id="IPR042241">
    <property type="entry name" value="GCP_C_sf"/>
</dbReference>
<evidence type="ECO:0000256" key="4">
    <source>
        <dbReference type="ARBA" id="ARBA00022701"/>
    </source>
</evidence>
<dbReference type="GO" id="GO:0031122">
    <property type="term" value="P:cytoplasmic microtubule organization"/>
    <property type="evidence" value="ECO:0007669"/>
    <property type="project" value="TreeGrafter"/>
</dbReference>
<evidence type="ECO:0000259" key="8">
    <source>
        <dbReference type="Pfam" id="PF04130"/>
    </source>
</evidence>
<dbReference type="GO" id="GO:0051321">
    <property type="term" value="P:meiotic cell cycle"/>
    <property type="evidence" value="ECO:0007669"/>
    <property type="project" value="TreeGrafter"/>
</dbReference>
<feature type="domain" description="Gamma tubulin complex component C-terminal" evidence="8">
    <location>
        <begin position="305"/>
        <end position="756"/>
    </location>
</feature>
<keyword evidence="11" id="KW-1185">Reference proteome</keyword>
<sequence length="772" mass="86257">MLHEILLSLSGHPSPLLRNDYSDPEASSLISPPERQLLDTAAHLSDLHCKLREQTSRISSTHPSAICRAVSTAIVAVHLASFQRKIIEVEDTILRRDAGLVGAYNIVPLTAVIGQFSGWTRRLEWLWGLIEFMTADEGRQDRLPCQAAKLIDRLRNELQTGYADVSETSRSLLQVAETSWLKQVSAWVVYGRKPTVGGYDFFIREDEEEEPGYRIDYDLLPSFVTPSAAASMLFIGVSINRARSRASTDLGASGLSHLSSQHQELARLSSPFNSVIFSRAITSIRYTLSRTTLQKLLPLARVLEILKVLREFFLVGRGEFAIALTQQADEKVRSRWRRADNLAYEKRSALGTVVVKEGEVSAVLARTWAFLVSMQSQHADDDEALELARDLLRLHVSKSVKAVTPAKGSDHAMNKILDAIAPTPFRNLLFSVPVTLTMPIQYPLDLFLAHSDLQIYTAINSYLLSVRRAHLRLTDLWKITSLRRHHPPPPRAPYGNTKSGISKTRLLRERASLRSSIMRGTWSTSSAAIFFLGETEAYLQVEVVEGLWSHFHGWMTGTRESTRGEPSRPSTSQGALPRINTVDDNARLDSDESPASSQDTQPNHDPQSLSTAHRQYLGALTRRLLLTQPAFTTPLYGLLIQIDHLVALVYRLHSVWVAADLEADEGVVDAFSNLDAEERDVRAQLRGVERRVKFGIEDVISALRTLSLDSSFVAEIEGEEGTLEDEMDGDGVEKYRPHRVGGIDRLLMKLDFGGWFGPPAVDRPGRDDERFS</sequence>
<evidence type="ECO:0000313" key="11">
    <source>
        <dbReference type="Proteomes" id="UP000297716"/>
    </source>
</evidence>
<dbReference type="Gene3D" id="1.20.120.1900">
    <property type="entry name" value="Gamma-tubulin complex, C-terminal domain"/>
    <property type="match status" value="1"/>
</dbReference>
<dbReference type="STRING" id="37992.A0A4Z0YJV3"/>
<evidence type="ECO:0000256" key="5">
    <source>
        <dbReference type="ARBA" id="ARBA00023212"/>
    </source>
</evidence>
<dbReference type="GO" id="GO:0000930">
    <property type="term" value="C:gamma-tubulin complex"/>
    <property type="evidence" value="ECO:0007669"/>
    <property type="project" value="TreeGrafter"/>
</dbReference>
<evidence type="ECO:0000259" key="9">
    <source>
        <dbReference type="Pfam" id="PF17681"/>
    </source>
</evidence>
<evidence type="ECO:0000256" key="3">
    <source>
        <dbReference type="ARBA" id="ARBA00022490"/>
    </source>
</evidence>
<dbReference type="GO" id="GO:0051225">
    <property type="term" value="P:spindle assembly"/>
    <property type="evidence" value="ECO:0007669"/>
    <property type="project" value="TreeGrafter"/>
</dbReference>
<dbReference type="PANTHER" id="PTHR19302:SF27">
    <property type="entry name" value="GAMMA-TUBULIN COMPLEX COMPONENT 4"/>
    <property type="match status" value="1"/>
</dbReference>
<dbReference type="OrthoDB" id="78652at2759"/>
<protein>
    <recommendedName>
        <fullName evidence="6">Spindle pole body component</fullName>
    </recommendedName>
</protein>
<keyword evidence="4 6" id="KW-0493">Microtubule</keyword>
<proteinExistence type="inferred from homology"/>
<name>A0A4Z0YJV3_9PEZI</name>
<keyword evidence="3 6" id="KW-0963">Cytoplasm</keyword>
<dbReference type="InterPro" id="IPR040457">
    <property type="entry name" value="GCP_C"/>
</dbReference>
<comment type="subcellular location">
    <subcellularLocation>
        <location evidence="1 6">Cytoplasm</location>
        <location evidence="1 6">Cytoskeleton</location>
        <location evidence="1 6">Microtubule organizing center</location>
    </subcellularLocation>
</comment>
<dbReference type="GO" id="GO:0044732">
    <property type="term" value="C:mitotic spindle pole body"/>
    <property type="evidence" value="ECO:0007669"/>
    <property type="project" value="TreeGrafter"/>
</dbReference>
<dbReference type="Proteomes" id="UP000297716">
    <property type="component" value="Unassembled WGS sequence"/>
</dbReference>
<dbReference type="GO" id="GO:0000922">
    <property type="term" value="C:spindle pole"/>
    <property type="evidence" value="ECO:0007669"/>
    <property type="project" value="InterPro"/>
</dbReference>
<dbReference type="InterPro" id="IPR041470">
    <property type="entry name" value="GCP_N"/>
</dbReference>
<dbReference type="EMBL" id="SKBN01000225">
    <property type="protein sequence ID" value="TGJ80368.1"/>
    <property type="molecule type" value="Genomic_DNA"/>
</dbReference>
<gene>
    <name evidence="10" type="ORF">E0Z10_g8399</name>
</gene>
<dbReference type="Pfam" id="PF17681">
    <property type="entry name" value="GCP_N_terminal"/>
    <property type="match status" value="1"/>
</dbReference>
<feature type="compositionally biased region" description="Polar residues" evidence="7">
    <location>
        <begin position="593"/>
        <end position="609"/>
    </location>
</feature>
<reference evidence="10 11" key="1">
    <citation type="submission" date="2019-03" db="EMBL/GenBank/DDBJ databases">
        <title>Draft genome sequence of Xylaria hypoxylon DSM 108379, a ubiquitous saprotrophic-parasitic fungi on hardwood.</title>
        <authorList>
            <person name="Buettner E."/>
            <person name="Leonhardt S."/>
            <person name="Gebauer A.M."/>
            <person name="Liers C."/>
            <person name="Hofrichter M."/>
            <person name="Kellner H."/>
        </authorList>
    </citation>
    <scope>NUCLEOTIDE SEQUENCE [LARGE SCALE GENOMIC DNA]</scope>
    <source>
        <strain evidence="10 11">DSM 108379</strain>
    </source>
</reference>
<dbReference type="InterPro" id="IPR007259">
    <property type="entry name" value="GCP"/>
</dbReference>
<organism evidence="10 11">
    <name type="scientific">Xylaria hypoxylon</name>
    <dbReference type="NCBI Taxonomy" id="37992"/>
    <lineage>
        <taxon>Eukaryota</taxon>
        <taxon>Fungi</taxon>
        <taxon>Dikarya</taxon>
        <taxon>Ascomycota</taxon>
        <taxon>Pezizomycotina</taxon>
        <taxon>Sordariomycetes</taxon>
        <taxon>Xylariomycetidae</taxon>
        <taxon>Xylariales</taxon>
        <taxon>Xylariaceae</taxon>
        <taxon>Xylaria</taxon>
    </lineage>
</organism>
<feature type="region of interest" description="Disordered" evidence="7">
    <location>
        <begin position="557"/>
        <end position="609"/>
    </location>
</feature>
<evidence type="ECO:0000256" key="6">
    <source>
        <dbReference type="RuleBase" id="RU363050"/>
    </source>
</evidence>
<evidence type="ECO:0000256" key="2">
    <source>
        <dbReference type="ARBA" id="ARBA00010337"/>
    </source>
</evidence>
<evidence type="ECO:0000256" key="7">
    <source>
        <dbReference type="SAM" id="MobiDB-lite"/>
    </source>
</evidence>
<evidence type="ECO:0000313" key="10">
    <source>
        <dbReference type="EMBL" id="TGJ80368.1"/>
    </source>
</evidence>
<feature type="domain" description="Gamma tubulin complex component protein N-terminal" evidence="9">
    <location>
        <begin position="2"/>
        <end position="296"/>
    </location>
</feature>
<comment type="similarity">
    <text evidence="2 6">Belongs to the TUBGCP family.</text>
</comment>
<dbReference type="GO" id="GO:0005874">
    <property type="term" value="C:microtubule"/>
    <property type="evidence" value="ECO:0007669"/>
    <property type="project" value="UniProtKB-KW"/>
</dbReference>
<comment type="caution">
    <text evidence="10">The sequence shown here is derived from an EMBL/GenBank/DDBJ whole genome shotgun (WGS) entry which is preliminary data.</text>
</comment>
<dbReference type="PANTHER" id="PTHR19302">
    <property type="entry name" value="GAMMA TUBULIN COMPLEX PROTEIN"/>
    <property type="match status" value="1"/>
</dbReference>